<dbReference type="EMBL" id="CANTUO010000002">
    <property type="protein sequence ID" value="CAI5757823.1"/>
    <property type="molecule type" value="Genomic_DNA"/>
</dbReference>
<proteinExistence type="inferred from homology"/>
<evidence type="ECO:0000256" key="5">
    <source>
        <dbReference type="ARBA" id="ARBA00023163"/>
    </source>
</evidence>
<dbReference type="AlphaFoldDB" id="A0A9W4X9Y2"/>
<dbReference type="Gene3D" id="1.20.5.170">
    <property type="match status" value="1"/>
</dbReference>
<evidence type="ECO:0000256" key="8">
    <source>
        <dbReference type="SAM" id="Coils"/>
    </source>
</evidence>
<sequence length="232" mass="26611">MSAQAISKLDSKSTTEIVSPCFKTSLAPRKRAKTDEEKEQRRVERILRNRRAAHASREKKRKLLESLEENYKKLSSNFELVYNLLTENQKQLIQDNLLQIDEVQSNSNIKKRKLSTTTITSTTNSSSSPSSEEESSNLNLFTPPSTLLSPPELEISDYQDVKIGYQNEVHPARMKPFDVSNFKLDDINDIDNNNDINDIDNNNNNINNNNDNNDDNNGFLDEFLDFNGEFNF</sequence>
<protein>
    <recommendedName>
        <fullName evidence="10">BZIP domain-containing protein</fullName>
    </recommendedName>
</protein>
<dbReference type="GO" id="GO:0005634">
    <property type="term" value="C:nucleus"/>
    <property type="evidence" value="ECO:0007669"/>
    <property type="project" value="UniProtKB-SubCell"/>
</dbReference>
<name>A0A9W4X9Y2_9ASCO</name>
<evidence type="ECO:0000313" key="12">
    <source>
        <dbReference type="Proteomes" id="UP001152885"/>
    </source>
</evidence>
<keyword evidence="4" id="KW-0238">DNA-binding</keyword>
<dbReference type="GO" id="GO:0045944">
    <property type="term" value="P:positive regulation of transcription by RNA polymerase II"/>
    <property type="evidence" value="ECO:0007669"/>
    <property type="project" value="InterPro"/>
</dbReference>
<feature type="coiled-coil region" evidence="8">
    <location>
        <begin position="29"/>
        <end position="84"/>
    </location>
</feature>
<evidence type="ECO:0000256" key="6">
    <source>
        <dbReference type="ARBA" id="ARBA00023230"/>
    </source>
</evidence>
<keyword evidence="3" id="KW-0805">Transcription regulation</keyword>
<dbReference type="InterPro" id="IPR046347">
    <property type="entry name" value="bZIP_sf"/>
</dbReference>
<dbReference type="OrthoDB" id="674948at2759"/>
<dbReference type="InterPro" id="IPR004827">
    <property type="entry name" value="bZIP"/>
</dbReference>
<evidence type="ECO:0000256" key="2">
    <source>
        <dbReference type="ARBA" id="ARBA00007163"/>
    </source>
</evidence>
<dbReference type="GO" id="GO:0003677">
    <property type="term" value="F:DNA binding"/>
    <property type="evidence" value="ECO:0007669"/>
    <property type="project" value="UniProtKB-KW"/>
</dbReference>
<evidence type="ECO:0000259" key="10">
    <source>
        <dbReference type="PROSITE" id="PS00036"/>
    </source>
</evidence>
<comment type="similarity">
    <text evidence="2">Belongs to the bZIP family.</text>
</comment>
<evidence type="ECO:0000256" key="3">
    <source>
        <dbReference type="ARBA" id="ARBA00023015"/>
    </source>
</evidence>
<dbReference type="InterPro" id="IPR044280">
    <property type="entry name" value="Hac1/HY5"/>
</dbReference>
<dbReference type="PANTHER" id="PTHR46714:SF6">
    <property type="entry name" value="TRANSCRIPTIONAL ACTIVATOR HAC1"/>
    <property type="match status" value="1"/>
</dbReference>
<keyword evidence="12" id="KW-1185">Reference proteome</keyword>
<feature type="domain" description="BZIP" evidence="10">
    <location>
        <begin position="45"/>
        <end position="59"/>
    </location>
</feature>
<keyword evidence="5" id="KW-0804">Transcription</keyword>
<feature type="region of interest" description="Disordered" evidence="9">
    <location>
        <begin position="115"/>
        <end position="147"/>
    </location>
</feature>
<keyword evidence="6" id="KW-0834">Unfolded protein response</keyword>
<evidence type="ECO:0000313" key="11">
    <source>
        <dbReference type="EMBL" id="CAI5757823.1"/>
    </source>
</evidence>
<reference evidence="11" key="1">
    <citation type="submission" date="2022-12" db="EMBL/GenBank/DDBJ databases">
        <authorList>
            <person name="Brejova B."/>
        </authorList>
    </citation>
    <scope>NUCLEOTIDE SEQUENCE</scope>
</reference>
<comment type="subcellular location">
    <subcellularLocation>
        <location evidence="1">Nucleus</location>
    </subcellularLocation>
</comment>
<gene>
    <name evidence="11" type="ORF">CANVERA_P2335</name>
</gene>
<keyword evidence="7" id="KW-0539">Nucleus</keyword>
<evidence type="ECO:0000256" key="4">
    <source>
        <dbReference type="ARBA" id="ARBA00023125"/>
    </source>
</evidence>
<dbReference type="SUPFAM" id="SSF57959">
    <property type="entry name" value="Leucine zipper domain"/>
    <property type="match status" value="1"/>
</dbReference>
<evidence type="ECO:0000256" key="1">
    <source>
        <dbReference type="ARBA" id="ARBA00004123"/>
    </source>
</evidence>
<dbReference type="Proteomes" id="UP001152885">
    <property type="component" value="Unassembled WGS sequence"/>
</dbReference>
<dbReference type="GO" id="GO:0006986">
    <property type="term" value="P:response to unfolded protein"/>
    <property type="evidence" value="ECO:0007669"/>
    <property type="project" value="UniProtKB-KW"/>
</dbReference>
<dbReference type="GO" id="GO:0000981">
    <property type="term" value="F:DNA-binding transcription factor activity, RNA polymerase II-specific"/>
    <property type="evidence" value="ECO:0007669"/>
    <property type="project" value="InterPro"/>
</dbReference>
<comment type="caution">
    <text evidence="11">The sequence shown here is derived from an EMBL/GenBank/DDBJ whole genome shotgun (WGS) entry which is preliminary data.</text>
</comment>
<accession>A0A9W4X9Y2</accession>
<evidence type="ECO:0000256" key="9">
    <source>
        <dbReference type="SAM" id="MobiDB-lite"/>
    </source>
</evidence>
<dbReference type="PROSITE" id="PS00036">
    <property type="entry name" value="BZIP_BASIC"/>
    <property type="match status" value="1"/>
</dbReference>
<dbReference type="PANTHER" id="PTHR46714">
    <property type="entry name" value="TRANSCRIPTIONAL ACTIVATOR HAC1"/>
    <property type="match status" value="1"/>
</dbReference>
<evidence type="ECO:0000256" key="7">
    <source>
        <dbReference type="ARBA" id="ARBA00023242"/>
    </source>
</evidence>
<organism evidence="11 12">
    <name type="scientific">Candida verbasci</name>
    <dbReference type="NCBI Taxonomy" id="1227364"/>
    <lineage>
        <taxon>Eukaryota</taxon>
        <taxon>Fungi</taxon>
        <taxon>Dikarya</taxon>
        <taxon>Ascomycota</taxon>
        <taxon>Saccharomycotina</taxon>
        <taxon>Pichiomycetes</taxon>
        <taxon>Debaryomycetaceae</taxon>
        <taxon>Candida/Lodderomyces clade</taxon>
        <taxon>Candida</taxon>
    </lineage>
</organism>
<keyword evidence="8" id="KW-0175">Coiled coil</keyword>